<comment type="caution">
    <text evidence="1">The sequence shown here is derived from an EMBL/GenBank/DDBJ whole genome shotgun (WGS) entry which is preliminary data.</text>
</comment>
<evidence type="ECO:0000313" key="1">
    <source>
        <dbReference type="EMBL" id="CAK0886997.1"/>
    </source>
</evidence>
<organism evidence="1 2">
    <name type="scientific">Prorocentrum cordatum</name>
    <dbReference type="NCBI Taxonomy" id="2364126"/>
    <lineage>
        <taxon>Eukaryota</taxon>
        <taxon>Sar</taxon>
        <taxon>Alveolata</taxon>
        <taxon>Dinophyceae</taxon>
        <taxon>Prorocentrales</taxon>
        <taxon>Prorocentraceae</taxon>
        <taxon>Prorocentrum</taxon>
    </lineage>
</organism>
<evidence type="ECO:0000313" key="2">
    <source>
        <dbReference type="Proteomes" id="UP001189429"/>
    </source>
</evidence>
<accession>A0ABN9WKB2</accession>
<sequence length="185" mass="19132">AGSEGPAGALPPGARVLLVDDCGATLAAALRLRGARVTRWRRFCRGPRAGAAWPPGRSGGRLYDGSVMRLPSTKAALELAVQAVAPLLQPGAGLWLYGAVSEGGLAMRSALAGPAFYNARTVALRGEFVVAAAIRGDSPLRERSLAEFAEQAEIELGGAPLPWRVYPGLFAGGGLDVMTSALLRV</sequence>
<protein>
    <submittedName>
        <fullName evidence="1">Uncharacterized protein</fullName>
    </submittedName>
</protein>
<keyword evidence="2" id="KW-1185">Reference proteome</keyword>
<feature type="non-terminal residue" evidence="1">
    <location>
        <position position="185"/>
    </location>
</feature>
<name>A0ABN9WKB2_9DINO</name>
<gene>
    <name evidence="1" type="ORF">PCOR1329_LOCUS68197</name>
</gene>
<reference evidence="1" key="1">
    <citation type="submission" date="2023-10" db="EMBL/GenBank/DDBJ databases">
        <authorList>
            <person name="Chen Y."/>
            <person name="Shah S."/>
            <person name="Dougan E. K."/>
            <person name="Thang M."/>
            <person name="Chan C."/>
        </authorList>
    </citation>
    <scope>NUCLEOTIDE SEQUENCE [LARGE SCALE GENOMIC DNA]</scope>
</reference>
<feature type="non-terminal residue" evidence="1">
    <location>
        <position position="1"/>
    </location>
</feature>
<dbReference type="Proteomes" id="UP001189429">
    <property type="component" value="Unassembled WGS sequence"/>
</dbReference>
<dbReference type="EMBL" id="CAUYUJ010018881">
    <property type="protein sequence ID" value="CAK0886997.1"/>
    <property type="molecule type" value="Genomic_DNA"/>
</dbReference>
<proteinExistence type="predicted"/>